<dbReference type="SMART" id="SM00267">
    <property type="entry name" value="GGDEF"/>
    <property type="match status" value="1"/>
</dbReference>
<evidence type="ECO:0000256" key="1">
    <source>
        <dbReference type="ARBA" id="ARBA00012528"/>
    </source>
</evidence>
<dbReference type="CDD" id="cd01949">
    <property type="entry name" value="GGDEF"/>
    <property type="match status" value="1"/>
</dbReference>
<dbReference type="InterPro" id="IPR050469">
    <property type="entry name" value="Diguanylate_Cyclase"/>
</dbReference>
<dbReference type="PANTHER" id="PTHR45138">
    <property type="entry name" value="REGULATORY COMPONENTS OF SENSORY TRANSDUCTION SYSTEM"/>
    <property type="match status" value="1"/>
</dbReference>
<name>A0ABU0SBB4_9HYPH</name>
<evidence type="ECO:0000256" key="3">
    <source>
        <dbReference type="SAM" id="Phobius"/>
    </source>
</evidence>
<dbReference type="SUPFAM" id="SSF55073">
    <property type="entry name" value="Nucleotide cyclase"/>
    <property type="match status" value="1"/>
</dbReference>
<evidence type="ECO:0000256" key="2">
    <source>
        <dbReference type="ARBA" id="ARBA00034247"/>
    </source>
</evidence>
<keyword evidence="6" id="KW-1185">Reference proteome</keyword>
<dbReference type="EC" id="2.7.7.65" evidence="1"/>
<keyword evidence="3" id="KW-0812">Transmembrane</keyword>
<accession>A0ABU0SBB4</accession>
<organism evidence="5 6">
    <name type="scientific">Phyllobacterium ifriqiyense</name>
    <dbReference type="NCBI Taxonomy" id="314238"/>
    <lineage>
        <taxon>Bacteria</taxon>
        <taxon>Pseudomonadati</taxon>
        <taxon>Pseudomonadota</taxon>
        <taxon>Alphaproteobacteria</taxon>
        <taxon>Hyphomicrobiales</taxon>
        <taxon>Phyllobacteriaceae</taxon>
        <taxon>Phyllobacterium</taxon>
    </lineage>
</organism>
<feature type="domain" description="GGDEF" evidence="4">
    <location>
        <begin position="423"/>
        <end position="555"/>
    </location>
</feature>
<dbReference type="InterPro" id="IPR029787">
    <property type="entry name" value="Nucleotide_cyclase"/>
</dbReference>
<sequence length="574" mass="64116">MHLWCMALLVMIFTLIMAGMSIYNSIQAFNRAVTNLADIQGFSFVFMAASFISAERGPANILMSVDDASRDQAYENWQIALQKTDAALSKLDTSSVPRNLLKDVREQLRLGRMKVEAAQFTNPGTLRYGEIHEAIVHLFQARESYDKIVQQQGTELLRHDEDLAAVVFRVTMLSNLREYAGRLGSYLIAPMAVRKPIPAENVIHMRIIGGRIREIWHLLELGRKPDVEASSDDQKHEEANSRYMIGVLALIDHQIRTAQQNGVPALDAVTFTKQYSAAMKPLAELRDIYFAASVAKFEKRERIARQALYYTSAMAFVILGLVVGLVVVVQNYIFKPLFRGAEAIVSLADDLPTDLHRETRHVAEIQTLYSALEVIAIKLKERSFLVARLEHLAHTDGLTGLLNRRALDILGNSATENYTDLESIPFLMLVDIDNFKTINDKYGHVVGDEVLREIAQLMQNNICDSDYVARFGGEEFAILLNDSSCMDAAIIAQKLRLAVERLAMTTSDGSVLKITASFGVAQVGDQSWSETVNQADLALYQAKKAGRNRVRFADQVADALEQYSGAEIEAVRHS</sequence>
<dbReference type="PROSITE" id="PS50887">
    <property type="entry name" value="GGDEF"/>
    <property type="match status" value="1"/>
</dbReference>
<protein>
    <recommendedName>
        <fullName evidence="1">diguanylate cyclase</fullName>
        <ecNumber evidence="1">2.7.7.65</ecNumber>
    </recommendedName>
</protein>
<comment type="caution">
    <text evidence="5">The sequence shown here is derived from an EMBL/GenBank/DDBJ whole genome shotgun (WGS) entry which is preliminary data.</text>
</comment>
<dbReference type="PANTHER" id="PTHR45138:SF9">
    <property type="entry name" value="DIGUANYLATE CYCLASE DGCM-RELATED"/>
    <property type="match status" value="1"/>
</dbReference>
<proteinExistence type="predicted"/>
<dbReference type="EMBL" id="JAUSZT010000003">
    <property type="protein sequence ID" value="MDQ0997043.1"/>
    <property type="molecule type" value="Genomic_DNA"/>
</dbReference>
<keyword evidence="3" id="KW-0472">Membrane</keyword>
<dbReference type="InterPro" id="IPR000160">
    <property type="entry name" value="GGDEF_dom"/>
</dbReference>
<dbReference type="InterPro" id="IPR043128">
    <property type="entry name" value="Rev_trsase/Diguanyl_cyclase"/>
</dbReference>
<dbReference type="NCBIfam" id="TIGR00254">
    <property type="entry name" value="GGDEF"/>
    <property type="match status" value="1"/>
</dbReference>
<feature type="transmembrane region" description="Helical" evidence="3">
    <location>
        <begin position="307"/>
        <end position="329"/>
    </location>
</feature>
<gene>
    <name evidence="5" type="ORF">QFZ34_002225</name>
</gene>
<keyword evidence="3" id="KW-1133">Transmembrane helix</keyword>
<reference evidence="5 6" key="1">
    <citation type="submission" date="2023-07" db="EMBL/GenBank/DDBJ databases">
        <title>Comparative genomics of wheat-associated soil bacteria to identify genetic determinants of phenazine resistance.</title>
        <authorList>
            <person name="Mouncey N."/>
        </authorList>
    </citation>
    <scope>NUCLEOTIDE SEQUENCE [LARGE SCALE GENOMIC DNA]</scope>
    <source>
        <strain evidence="5 6">W4I11</strain>
    </source>
</reference>
<evidence type="ECO:0000313" key="5">
    <source>
        <dbReference type="EMBL" id="MDQ0997043.1"/>
    </source>
</evidence>
<evidence type="ECO:0000313" key="6">
    <source>
        <dbReference type="Proteomes" id="UP001237780"/>
    </source>
</evidence>
<dbReference type="Gene3D" id="3.30.70.270">
    <property type="match status" value="1"/>
</dbReference>
<dbReference type="Proteomes" id="UP001237780">
    <property type="component" value="Unassembled WGS sequence"/>
</dbReference>
<dbReference type="Pfam" id="PF00990">
    <property type="entry name" value="GGDEF"/>
    <property type="match status" value="1"/>
</dbReference>
<evidence type="ECO:0000259" key="4">
    <source>
        <dbReference type="PROSITE" id="PS50887"/>
    </source>
</evidence>
<comment type="catalytic activity">
    <reaction evidence="2">
        <text>2 GTP = 3',3'-c-di-GMP + 2 diphosphate</text>
        <dbReference type="Rhea" id="RHEA:24898"/>
        <dbReference type="ChEBI" id="CHEBI:33019"/>
        <dbReference type="ChEBI" id="CHEBI:37565"/>
        <dbReference type="ChEBI" id="CHEBI:58805"/>
        <dbReference type="EC" id="2.7.7.65"/>
    </reaction>
</comment>